<accession>A0A1Y2E9I4</accession>
<keyword evidence="1" id="KW-0472">Membrane</keyword>
<evidence type="ECO:0000313" key="2">
    <source>
        <dbReference type="EMBL" id="ORY68202.1"/>
    </source>
</evidence>
<dbReference type="GeneID" id="63775732"/>
<dbReference type="InParanoid" id="A0A1Y2E9I4"/>
<keyword evidence="1" id="KW-0812">Transmembrane</keyword>
<keyword evidence="3" id="KW-1185">Reference proteome</keyword>
<sequence length="69" mass="7474">MASTKIDCNQSFSLLLLLPLIGSKLSWVVPVIHQIYQTPQRFDVLPRCVAPSGLVGVSLILLLSMSPPA</sequence>
<name>A0A1Y2E9I4_9PEZI</name>
<organism evidence="2 3">
    <name type="scientific">Pseudomassariella vexata</name>
    <dbReference type="NCBI Taxonomy" id="1141098"/>
    <lineage>
        <taxon>Eukaryota</taxon>
        <taxon>Fungi</taxon>
        <taxon>Dikarya</taxon>
        <taxon>Ascomycota</taxon>
        <taxon>Pezizomycotina</taxon>
        <taxon>Sordariomycetes</taxon>
        <taxon>Xylariomycetidae</taxon>
        <taxon>Amphisphaeriales</taxon>
        <taxon>Pseudomassariaceae</taxon>
        <taxon>Pseudomassariella</taxon>
    </lineage>
</organism>
<dbReference type="Proteomes" id="UP000193689">
    <property type="component" value="Unassembled WGS sequence"/>
</dbReference>
<evidence type="ECO:0000313" key="3">
    <source>
        <dbReference type="Proteomes" id="UP000193689"/>
    </source>
</evidence>
<dbReference type="EMBL" id="MCFJ01000003">
    <property type="protein sequence ID" value="ORY68202.1"/>
    <property type="molecule type" value="Genomic_DNA"/>
</dbReference>
<gene>
    <name evidence="2" type="ORF">BCR38DRAFT_422398</name>
</gene>
<protein>
    <submittedName>
        <fullName evidence="2">Uncharacterized protein</fullName>
    </submittedName>
</protein>
<comment type="caution">
    <text evidence="2">The sequence shown here is derived from an EMBL/GenBank/DDBJ whole genome shotgun (WGS) entry which is preliminary data.</text>
</comment>
<feature type="transmembrane region" description="Helical" evidence="1">
    <location>
        <begin position="44"/>
        <end position="63"/>
    </location>
</feature>
<feature type="transmembrane region" description="Helical" evidence="1">
    <location>
        <begin position="12"/>
        <end position="32"/>
    </location>
</feature>
<dbReference type="RefSeq" id="XP_040718489.1">
    <property type="nucleotide sequence ID" value="XM_040859520.1"/>
</dbReference>
<keyword evidence="1" id="KW-1133">Transmembrane helix</keyword>
<dbReference type="AlphaFoldDB" id="A0A1Y2E9I4"/>
<reference evidence="2 3" key="1">
    <citation type="submission" date="2016-07" db="EMBL/GenBank/DDBJ databases">
        <title>Pervasive Adenine N6-methylation of Active Genes in Fungi.</title>
        <authorList>
            <consortium name="DOE Joint Genome Institute"/>
            <person name="Mondo S.J."/>
            <person name="Dannebaum R.O."/>
            <person name="Kuo R.C."/>
            <person name="Labutti K."/>
            <person name="Haridas S."/>
            <person name="Kuo A."/>
            <person name="Salamov A."/>
            <person name="Ahrendt S.R."/>
            <person name="Lipzen A."/>
            <person name="Sullivan W."/>
            <person name="Andreopoulos W.B."/>
            <person name="Clum A."/>
            <person name="Lindquist E."/>
            <person name="Daum C."/>
            <person name="Ramamoorthy G.K."/>
            <person name="Gryganskyi A."/>
            <person name="Culley D."/>
            <person name="Magnuson J.K."/>
            <person name="James T.Y."/>
            <person name="O'Malley M.A."/>
            <person name="Stajich J.E."/>
            <person name="Spatafora J.W."/>
            <person name="Visel A."/>
            <person name="Grigoriev I.V."/>
        </authorList>
    </citation>
    <scope>NUCLEOTIDE SEQUENCE [LARGE SCALE GENOMIC DNA]</scope>
    <source>
        <strain evidence="2 3">CBS 129021</strain>
    </source>
</reference>
<proteinExistence type="predicted"/>
<evidence type="ECO:0000256" key="1">
    <source>
        <dbReference type="SAM" id="Phobius"/>
    </source>
</evidence>